<evidence type="ECO:0008006" key="6">
    <source>
        <dbReference type="Google" id="ProtNLM"/>
    </source>
</evidence>
<evidence type="ECO:0000313" key="5">
    <source>
        <dbReference type="Proteomes" id="UP000443090"/>
    </source>
</evidence>
<dbReference type="EMBL" id="QGMI01000012">
    <property type="protein sequence ID" value="TVY49415.1"/>
    <property type="molecule type" value="Genomic_DNA"/>
</dbReference>
<evidence type="ECO:0000256" key="3">
    <source>
        <dbReference type="ARBA" id="ARBA00023128"/>
    </source>
</evidence>
<proteinExistence type="predicted"/>
<dbReference type="Proteomes" id="UP000443090">
    <property type="component" value="Unassembled WGS sequence"/>
</dbReference>
<name>A0A8H8UKL6_9HELO</name>
<evidence type="ECO:0000256" key="2">
    <source>
        <dbReference type="ARBA" id="ARBA00022946"/>
    </source>
</evidence>
<keyword evidence="5" id="KW-1185">Reference proteome</keyword>
<keyword evidence="2" id="KW-0809">Transit peptide</keyword>
<organism evidence="4 5">
    <name type="scientific">Lachnellula occidentalis</name>
    <dbReference type="NCBI Taxonomy" id="215460"/>
    <lineage>
        <taxon>Eukaryota</taxon>
        <taxon>Fungi</taxon>
        <taxon>Dikarya</taxon>
        <taxon>Ascomycota</taxon>
        <taxon>Pezizomycotina</taxon>
        <taxon>Leotiomycetes</taxon>
        <taxon>Helotiales</taxon>
        <taxon>Lachnaceae</taxon>
        <taxon>Lachnellula</taxon>
    </lineage>
</organism>
<dbReference type="Gene3D" id="3.10.450.240">
    <property type="match status" value="1"/>
</dbReference>
<evidence type="ECO:0000256" key="1">
    <source>
        <dbReference type="ARBA" id="ARBA00004173"/>
    </source>
</evidence>
<dbReference type="GO" id="GO:0032979">
    <property type="term" value="P:protein insertion into mitochondrial inner membrane from matrix"/>
    <property type="evidence" value="ECO:0007669"/>
    <property type="project" value="InterPro"/>
</dbReference>
<dbReference type="InterPro" id="IPR032710">
    <property type="entry name" value="NTF2-like_dom_sf"/>
</dbReference>
<dbReference type="InterPro" id="IPR024621">
    <property type="entry name" value="Mba1"/>
</dbReference>
<dbReference type="GO" id="GO:0005743">
    <property type="term" value="C:mitochondrial inner membrane"/>
    <property type="evidence" value="ECO:0007669"/>
    <property type="project" value="InterPro"/>
</dbReference>
<dbReference type="AlphaFoldDB" id="A0A8H8UKL6"/>
<sequence length="261" mass="30316">MAHLLRRPLCSAVGAFSSSPLPRRCFSQYAPLCAGSIQPQMIKPRQKAERTTFILPRFSNRPSIFREPRQHLRLLWRGFRLKARDWFGLIVFKFAGPEPRWFNRSFKIQRGKIVPTALALHKQMYSSFAEGDVAAVRKTCTDGLYETFRARIAGRGKGETVQWELVRYNGRAKLVSDRVSRYPIEGAGARQSVVRICSDQKLTRWRGDKMVEGSGKVKSVEEYVVIQKRVVGWKQEEWMVWGTTYETGLEDVEEWKRKDWI</sequence>
<dbReference type="SUPFAM" id="SSF54427">
    <property type="entry name" value="NTF2-like"/>
    <property type="match status" value="1"/>
</dbReference>
<comment type="caution">
    <text evidence="4">The sequence shown here is derived from an EMBL/GenBank/DDBJ whole genome shotgun (WGS) entry which is preliminary data.</text>
</comment>
<dbReference type="InterPro" id="IPR051975">
    <property type="entry name" value="mtLSU_mL45"/>
</dbReference>
<gene>
    <name evidence="4" type="ORF">LOCC1_G001060</name>
</gene>
<accession>A0A8H8UKL6</accession>
<dbReference type="Pfam" id="PF07961">
    <property type="entry name" value="MBA1"/>
    <property type="match status" value="1"/>
</dbReference>
<dbReference type="OrthoDB" id="19619at2759"/>
<evidence type="ECO:0000313" key="4">
    <source>
        <dbReference type="EMBL" id="TVY49415.1"/>
    </source>
</evidence>
<dbReference type="PANTHER" id="PTHR28554">
    <property type="entry name" value="39S RIBOSOMAL PROTEIN L45, MITOCHONDRIAL"/>
    <property type="match status" value="1"/>
</dbReference>
<protein>
    <recommendedName>
        <fullName evidence="6">Tim44-like domain-containing protein</fullName>
    </recommendedName>
</protein>
<dbReference type="PANTHER" id="PTHR28554:SF1">
    <property type="entry name" value="LARGE RIBOSOMAL SUBUNIT PROTEIN ML45"/>
    <property type="match status" value="1"/>
</dbReference>
<comment type="subcellular location">
    <subcellularLocation>
        <location evidence="1">Mitochondrion</location>
    </subcellularLocation>
</comment>
<reference evidence="4 5" key="1">
    <citation type="submission" date="2018-05" db="EMBL/GenBank/DDBJ databases">
        <title>Genome sequencing and assembly of the regulated plant pathogen Lachnellula willkommii and related sister species for the development of diagnostic species identification markers.</title>
        <authorList>
            <person name="Giroux E."/>
            <person name="Bilodeau G."/>
        </authorList>
    </citation>
    <scope>NUCLEOTIDE SEQUENCE [LARGE SCALE GENOMIC DNA]</scope>
    <source>
        <strain evidence="4 5">CBS 160.35</strain>
    </source>
</reference>
<keyword evidence="3" id="KW-0496">Mitochondrion</keyword>